<dbReference type="PROSITE" id="PS50157">
    <property type="entry name" value="ZINC_FINGER_C2H2_2"/>
    <property type="match status" value="10"/>
</dbReference>
<feature type="domain" description="C2H2-type" evidence="13">
    <location>
        <begin position="362"/>
        <end position="389"/>
    </location>
</feature>
<keyword evidence="4" id="KW-0677">Repeat</keyword>
<keyword evidence="9" id="KW-0804">Transcription</keyword>
<feature type="domain" description="C2H2-type" evidence="13">
    <location>
        <begin position="446"/>
        <end position="473"/>
    </location>
</feature>
<evidence type="ECO:0000256" key="6">
    <source>
        <dbReference type="ARBA" id="ARBA00022833"/>
    </source>
</evidence>
<dbReference type="Pfam" id="PF00096">
    <property type="entry name" value="zf-C2H2"/>
    <property type="match status" value="10"/>
</dbReference>
<evidence type="ECO:0000259" key="13">
    <source>
        <dbReference type="PROSITE" id="PS50157"/>
    </source>
</evidence>
<reference evidence="14" key="1">
    <citation type="submission" date="2020-06" db="EMBL/GenBank/DDBJ databases">
        <authorList>
            <consortium name="Wellcome Sanger Institute Data Sharing"/>
        </authorList>
    </citation>
    <scope>NUCLEOTIDE SEQUENCE [LARGE SCALE GENOMIC DNA]</scope>
</reference>
<dbReference type="FunFam" id="3.30.160.60:FF:001498">
    <property type="entry name" value="Zinc finger protein 404"/>
    <property type="match status" value="2"/>
</dbReference>
<keyword evidence="8" id="KW-0238">DNA-binding</keyword>
<dbReference type="GO" id="GO:0008270">
    <property type="term" value="F:zinc ion binding"/>
    <property type="evidence" value="ECO:0007669"/>
    <property type="project" value="UniProtKB-KW"/>
</dbReference>
<dbReference type="Gene3D" id="3.30.160.60">
    <property type="entry name" value="Classic Zinc Finger"/>
    <property type="match status" value="10"/>
</dbReference>
<dbReference type="Ensembl" id="ENSGWIT00000003060.1">
    <property type="protein sequence ID" value="ENSGWIP00000002828.1"/>
    <property type="gene ID" value="ENSGWIG00000001548.1"/>
</dbReference>
<feature type="region of interest" description="Disordered" evidence="12">
    <location>
        <begin position="194"/>
        <end position="214"/>
    </location>
</feature>
<dbReference type="FunFam" id="3.30.160.60:FF:000624">
    <property type="entry name" value="zinc finger protein 697"/>
    <property type="match status" value="5"/>
</dbReference>
<dbReference type="SMART" id="SM00355">
    <property type="entry name" value="ZnF_C2H2"/>
    <property type="match status" value="10"/>
</dbReference>
<feature type="domain" description="C2H2-type" evidence="13">
    <location>
        <begin position="306"/>
        <end position="333"/>
    </location>
</feature>
<dbReference type="InterPro" id="IPR013087">
    <property type="entry name" value="Znf_C2H2_type"/>
</dbReference>
<dbReference type="FunFam" id="3.30.160.60:FF:001506">
    <property type="entry name" value="Zinc finger protein"/>
    <property type="match status" value="2"/>
</dbReference>
<feature type="domain" description="C2H2-type" evidence="13">
    <location>
        <begin position="278"/>
        <end position="305"/>
    </location>
</feature>
<evidence type="ECO:0000313" key="14">
    <source>
        <dbReference type="Ensembl" id="ENSGWIP00000002828.1"/>
    </source>
</evidence>
<keyword evidence="10" id="KW-0539">Nucleus</keyword>
<organism evidence="14 15">
    <name type="scientific">Gouania willdenowi</name>
    <name type="common">Blunt-snouted clingfish</name>
    <name type="synonym">Lepadogaster willdenowi</name>
    <dbReference type="NCBI Taxonomy" id="441366"/>
    <lineage>
        <taxon>Eukaryota</taxon>
        <taxon>Metazoa</taxon>
        <taxon>Chordata</taxon>
        <taxon>Craniata</taxon>
        <taxon>Vertebrata</taxon>
        <taxon>Euteleostomi</taxon>
        <taxon>Actinopterygii</taxon>
        <taxon>Neopterygii</taxon>
        <taxon>Teleostei</taxon>
        <taxon>Neoteleostei</taxon>
        <taxon>Acanthomorphata</taxon>
        <taxon>Ovalentaria</taxon>
        <taxon>Blenniimorphae</taxon>
        <taxon>Blenniiformes</taxon>
        <taxon>Gobiesocoidei</taxon>
        <taxon>Gobiesocidae</taxon>
        <taxon>Gobiesocinae</taxon>
        <taxon>Gouania</taxon>
    </lineage>
</organism>
<evidence type="ECO:0000256" key="12">
    <source>
        <dbReference type="SAM" id="MobiDB-lite"/>
    </source>
</evidence>
<feature type="domain" description="C2H2-type" evidence="13">
    <location>
        <begin position="530"/>
        <end position="557"/>
    </location>
</feature>
<evidence type="ECO:0000256" key="11">
    <source>
        <dbReference type="PROSITE-ProRule" id="PRU00042"/>
    </source>
</evidence>
<dbReference type="GO" id="GO:0005667">
    <property type="term" value="C:transcription regulator complex"/>
    <property type="evidence" value="ECO:0007669"/>
    <property type="project" value="TreeGrafter"/>
</dbReference>
<gene>
    <name evidence="14" type="primary">LOC114471272</name>
</gene>
<comment type="subcellular location">
    <subcellularLocation>
        <location evidence="1">Nucleus</location>
    </subcellularLocation>
</comment>
<dbReference type="PANTHER" id="PTHR14003">
    <property type="entry name" value="TRANSCRIPTIONAL REPRESSOR PROTEIN YY"/>
    <property type="match status" value="1"/>
</dbReference>
<evidence type="ECO:0000256" key="9">
    <source>
        <dbReference type="ARBA" id="ARBA00023163"/>
    </source>
</evidence>
<proteinExistence type="inferred from homology"/>
<reference evidence="14" key="3">
    <citation type="submission" date="2025-09" db="UniProtKB">
        <authorList>
            <consortium name="Ensembl"/>
        </authorList>
    </citation>
    <scope>IDENTIFICATION</scope>
</reference>
<dbReference type="GO" id="GO:0000785">
    <property type="term" value="C:chromatin"/>
    <property type="evidence" value="ECO:0007669"/>
    <property type="project" value="TreeGrafter"/>
</dbReference>
<name>A0A8C5FZ41_GOUWI</name>
<dbReference type="InterPro" id="IPR036236">
    <property type="entry name" value="Znf_C2H2_sf"/>
</dbReference>
<evidence type="ECO:0000256" key="3">
    <source>
        <dbReference type="ARBA" id="ARBA00022723"/>
    </source>
</evidence>
<keyword evidence="15" id="KW-1185">Reference proteome</keyword>
<evidence type="ECO:0000256" key="7">
    <source>
        <dbReference type="ARBA" id="ARBA00023015"/>
    </source>
</evidence>
<keyword evidence="7" id="KW-0805">Transcription regulation</keyword>
<keyword evidence="5 11" id="KW-0863">Zinc-finger</keyword>
<dbReference type="GO" id="GO:0000981">
    <property type="term" value="F:DNA-binding transcription factor activity, RNA polymerase II-specific"/>
    <property type="evidence" value="ECO:0007669"/>
    <property type="project" value="TreeGrafter"/>
</dbReference>
<dbReference type="SUPFAM" id="SSF57667">
    <property type="entry name" value="beta-beta-alpha zinc fingers"/>
    <property type="match status" value="6"/>
</dbReference>
<dbReference type="FunFam" id="3.30.160.60:FF:000446">
    <property type="entry name" value="Zinc finger protein"/>
    <property type="match status" value="1"/>
</dbReference>
<evidence type="ECO:0000313" key="15">
    <source>
        <dbReference type="Proteomes" id="UP000694680"/>
    </source>
</evidence>
<accession>A0A8C5FZ41</accession>
<protein>
    <submittedName>
        <fullName evidence="14">Zinc finger and SCAN domain-containing protein 21-like</fullName>
    </submittedName>
</protein>
<evidence type="ECO:0000256" key="4">
    <source>
        <dbReference type="ARBA" id="ARBA00022737"/>
    </source>
</evidence>
<dbReference type="AlphaFoldDB" id="A0A8C5FZ41"/>
<evidence type="ECO:0000256" key="5">
    <source>
        <dbReference type="ARBA" id="ARBA00022771"/>
    </source>
</evidence>
<evidence type="ECO:0000256" key="2">
    <source>
        <dbReference type="ARBA" id="ARBA00006991"/>
    </source>
</evidence>
<evidence type="ECO:0000256" key="1">
    <source>
        <dbReference type="ARBA" id="ARBA00004123"/>
    </source>
</evidence>
<feature type="domain" description="C2H2-type" evidence="13">
    <location>
        <begin position="474"/>
        <end position="501"/>
    </location>
</feature>
<feature type="domain" description="C2H2-type" evidence="13">
    <location>
        <begin position="418"/>
        <end position="445"/>
    </location>
</feature>
<feature type="region of interest" description="Disordered" evidence="12">
    <location>
        <begin position="69"/>
        <end position="88"/>
    </location>
</feature>
<feature type="domain" description="C2H2-type" evidence="13">
    <location>
        <begin position="334"/>
        <end position="361"/>
    </location>
</feature>
<dbReference type="PANTHER" id="PTHR14003:SF23">
    <property type="entry name" value="ZINC FINGER PROTEIN 143"/>
    <property type="match status" value="1"/>
</dbReference>
<dbReference type="PROSITE" id="PS00028">
    <property type="entry name" value="ZINC_FINGER_C2H2_1"/>
    <property type="match status" value="10"/>
</dbReference>
<reference evidence="14" key="2">
    <citation type="submission" date="2025-08" db="UniProtKB">
        <authorList>
            <consortium name="Ensembl"/>
        </authorList>
    </citation>
    <scope>IDENTIFICATION</scope>
</reference>
<comment type="similarity">
    <text evidence="2">Belongs to the krueppel C2H2-type zinc-finger protein family.</text>
</comment>
<dbReference type="GO" id="GO:0031519">
    <property type="term" value="C:PcG protein complex"/>
    <property type="evidence" value="ECO:0007669"/>
    <property type="project" value="TreeGrafter"/>
</dbReference>
<feature type="domain" description="C2H2-type" evidence="13">
    <location>
        <begin position="502"/>
        <end position="529"/>
    </location>
</feature>
<evidence type="ECO:0000256" key="8">
    <source>
        <dbReference type="ARBA" id="ARBA00023125"/>
    </source>
</evidence>
<feature type="domain" description="C2H2-type" evidence="13">
    <location>
        <begin position="390"/>
        <end position="417"/>
    </location>
</feature>
<sequence>MEDVLQAFKDHCSPQRTVVFERLQYWSHQRTAGTSVNTFSPLQAFKTEHGVQEDPVDGEMKMILPDKSLHHNTSRQLGSQSVPSTDETEKHETAAFAPIVHLHRLQLQQPTVSDGVFSERRNVEQLLHIKEEPETLCEGQEEKQQETNSAACPVKCEDEEERPQGSQLHWRQLSEINVKEEPSTCSLNELMTGQSVGINSKGPESAQNPDSISLRKMSDSSKNAEMGCKASKTRISSFQQICSKKKVPVKMTRESVCGEKASLSAASKLRIYTGEKHFECDVCGKCFTRNASLQSHMRIHTGEKPFECDVCSKCFHQKVSLKSHMKFHTGEKPFECDVCKKCFIEKPHLKSHMRIHTREKLFECDVCKKCLTRKTSLELHMRIHTGEKPFKCDVCRKCFSHKSDLKKHMRIHTEEKAFKCDFCENCFNYKASLMSHMKIHTEGKQFECDFCSKCFNYKAGLQSHLKIHTGEKPFNCDVCRKFFMHKSDLKKHMRIHSGEKPFKCDVCSKCFIQKPHLKLHMRIHTGEKPFKCDVCGQPFTRKNHLESHMRVHKEEKPFKCDV</sequence>
<keyword evidence="3" id="KW-0479">Metal-binding</keyword>
<dbReference type="GO" id="GO:0000978">
    <property type="term" value="F:RNA polymerase II cis-regulatory region sequence-specific DNA binding"/>
    <property type="evidence" value="ECO:0007669"/>
    <property type="project" value="TreeGrafter"/>
</dbReference>
<keyword evidence="6" id="KW-0862">Zinc</keyword>
<feature type="compositionally biased region" description="Polar residues" evidence="12">
    <location>
        <begin position="74"/>
        <end position="85"/>
    </location>
</feature>
<evidence type="ECO:0000256" key="10">
    <source>
        <dbReference type="ARBA" id="ARBA00023242"/>
    </source>
</evidence>
<dbReference type="Proteomes" id="UP000694680">
    <property type="component" value="Chromosome 10"/>
</dbReference>